<gene>
    <name evidence="2" type="ORF">DDB_G0289091</name>
</gene>
<dbReference type="Proteomes" id="UP000002195">
    <property type="component" value="Unassembled WGS sequence"/>
</dbReference>
<accession>Q54I07</accession>
<dbReference type="PANTHER" id="PTHR32134:SF180">
    <property type="entry name" value="FNIP REPEAT-CONTAINING PROTEIN"/>
    <property type="match status" value="1"/>
</dbReference>
<keyword evidence="1" id="KW-0677">Repeat</keyword>
<dbReference type="InParanoid" id="Q54I07"/>
<dbReference type="EMBL" id="AAFI02000130">
    <property type="protein sequence ID" value="EAL62895.1"/>
    <property type="molecule type" value="Genomic_DNA"/>
</dbReference>
<evidence type="ECO:0008006" key="4">
    <source>
        <dbReference type="Google" id="ProtNLM"/>
    </source>
</evidence>
<dbReference type="PhylomeDB" id="Q54I07"/>
<dbReference type="InterPro" id="IPR008615">
    <property type="entry name" value="FNIP"/>
</dbReference>
<dbReference type="dictyBase" id="DDB_G0289091"/>
<name>Q54I07_DICDI</name>
<dbReference type="PANTHER" id="PTHR32134">
    <property type="entry name" value="FNIP REPEAT-CONTAINING PROTEIN"/>
    <property type="match status" value="1"/>
</dbReference>
<dbReference type="Pfam" id="PF05725">
    <property type="entry name" value="FNIP"/>
    <property type="match status" value="3"/>
</dbReference>
<comment type="caution">
    <text evidence="2">The sequence shown here is derived from an EMBL/GenBank/DDBJ whole genome shotgun (WGS) entry which is preliminary data.</text>
</comment>
<sequence length="681" mass="78218">MNYFLKIYKENKCKTFYSRNKLIEYKEREYIEFIEYSGLEKIEYGDLPFYGILEKVSITNYNGIIDGIIIPMGVSTVIYPSLSVCETILSTLPKSVTSVENVMLNSPIDTSSSPIPETIEKISFHDFLNPNFLKGNIFPKSLKALSILSSGFSHNSKSFYFENGEVLDSVEYLKIDIYLEPDKETELLSFLPKNLKILDLEMHGKITPFSLPNSITILNIRLPYNDPVQIKRDMIPQSVTSLKIDCSRFISIERDSLTNSLTILNLKFSYHNPLVEIKKHMIPQSVTKLTIECTNNYCSIERDSLNNLLNLTELSFIKANIKPGLVSNGLPPNLKKLNLSLRLERLTFEKNCFPESLTQLNFVSQESWSYETHGSPGFQMLDSNSFPKSLKSLNLPFSFNQPLKLTDEYILKSNGSFKTAIQSIFQNKNKFIPGFLIPRNVESLKIGYFFNQPINIGDLPDSLTYLQIGEVCRFTQSIFKQNLLKNSIPNNIQTLILPNEYCIYLLNDPKYIDVLPNSIKTLKFLIKSSDSTNNLLIQKTINNLLIENEIDNCLTIYQLLLINKNWIAWEIYNKNKCKIFSSRNELIEYKEREYIQYIKYTGLEKIGCGDLQFCGVLEKVSFDHDLPFYGALEIVSFVDHEGTIDGIIIPMGVSTVIYSKNYNTGSTIYQHYQNQLLQSRM</sequence>
<dbReference type="HOGENOM" id="CLU_404095_0_0_1"/>
<evidence type="ECO:0000313" key="2">
    <source>
        <dbReference type="EMBL" id="EAL62895.1"/>
    </source>
</evidence>
<dbReference type="GeneID" id="8626957"/>
<dbReference type="RefSeq" id="XP_636398.1">
    <property type="nucleotide sequence ID" value="XM_631306.1"/>
</dbReference>
<dbReference type="SMR" id="Q54I07"/>
<evidence type="ECO:0000256" key="1">
    <source>
        <dbReference type="ARBA" id="ARBA00022737"/>
    </source>
</evidence>
<protein>
    <recommendedName>
        <fullName evidence="4">FNIP repeat-containing protein</fullName>
    </recommendedName>
</protein>
<evidence type="ECO:0000313" key="3">
    <source>
        <dbReference type="Proteomes" id="UP000002195"/>
    </source>
</evidence>
<reference evidence="2 3" key="1">
    <citation type="journal article" date="2005" name="Nature">
        <title>The genome of the social amoeba Dictyostelium discoideum.</title>
        <authorList>
            <consortium name="The Dictyostelium discoideum Sequencing Consortium"/>
            <person name="Eichinger L."/>
            <person name="Pachebat J.A."/>
            <person name="Glockner G."/>
            <person name="Rajandream M.A."/>
            <person name="Sucgang R."/>
            <person name="Berriman M."/>
            <person name="Song J."/>
            <person name="Olsen R."/>
            <person name="Szafranski K."/>
            <person name="Xu Q."/>
            <person name="Tunggal B."/>
            <person name="Kummerfeld S."/>
            <person name="Madera M."/>
            <person name="Konfortov B.A."/>
            <person name="Rivero F."/>
            <person name="Bankier A.T."/>
            <person name="Lehmann R."/>
            <person name="Hamlin N."/>
            <person name="Davies R."/>
            <person name="Gaudet P."/>
            <person name="Fey P."/>
            <person name="Pilcher K."/>
            <person name="Chen G."/>
            <person name="Saunders D."/>
            <person name="Sodergren E."/>
            <person name="Davis P."/>
            <person name="Kerhornou A."/>
            <person name="Nie X."/>
            <person name="Hall N."/>
            <person name="Anjard C."/>
            <person name="Hemphill L."/>
            <person name="Bason N."/>
            <person name="Farbrother P."/>
            <person name="Desany B."/>
            <person name="Just E."/>
            <person name="Morio T."/>
            <person name="Rost R."/>
            <person name="Churcher C."/>
            <person name="Cooper J."/>
            <person name="Haydock S."/>
            <person name="van Driessche N."/>
            <person name="Cronin A."/>
            <person name="Goodhead I."/>
            <person name="Muzny D."/>
            <person name="Mourier T."/>
            <person name="Pain A."/>
            <person name="Lu M."/>
            <person name="Harper D."/>
            <person name="Lindsay R."/>
            <person name="Hauser H."/>
            <person name="James K."/>
            <person name="Quiles M."/>
            <person name="Madan Babu M."/>
            <person name="Saito T."/>
            <person name="Buchrieser C."/>
            <person name="Wardroper A."/>
            <person name="Felder M."/>
            <person name="Thangavelu M."/>
            <person name="Johnson D."/>
            <person name="Knights A."/>
            <person name="Loulseged H."/>
            <person name="Mungall K."/>
            <person name="Oliver K."/>
            <person name="Price C."/>
            <person name="Quail M.A."/>
            <person name="Urushihara H."/>
            <person name="Hernandez J."/>
            <person name="Rabbinowitsch E."/>
            <person name="Steffen D."/>
            <person name="Sanders M."/>
            <person name="Ma J."/>
            <person name="Kohara Y."/>
            <person name="Sharp S."/>
            <person name="Simmonds M."/>
            <person name="Spiegler S."/>
            <person name="Tivey A."/>
            <person name="Sugano S."/>
            <person name="White B."/>
            <person name="Walker D."/>
            <person name="Woodward J."/>
            <person name="Winckler T."/>
            <person name="Tanaka Y."/>
            <person name="Shaulsky G."/>
            <person name="Schleicher M."/>
            <person name="Weinstock G."/>
            <person name="Rosenthal A."/>
            <person name="Cox E.C."/>
            <person name="Chisholm R.L."/>
            <person name="Gibbs R."/>
            <person name="Loomis W.F."/>
            <person name="Platzer M."/>
            <person name="Kay R.R."/>
            <person name="Williams J."/>
            <person name="Dear P.H."/>
            <person name="Noegel A.A."/>
            <person name="Barrell B."/>
            <person name="Kuspa A."/>
        </authorList>
    </citation>
    <scope>NUCLEOTIDE SEQUENCE [LARGE SCALE GENOMIC DNA]</scope>
    <source>
        <strain evidence="2 3">AX4</strain>
    </source>
</reference>
<proteinExistence type="predicted"/>
<organism evidence="2 3">
    <name type="scientific">Dictyostelium discoideum</name>
    <name type="common">Social amoeba</name>
    <dbReference type="NCBI Taxonomy" id="44689"/>
    <lineage>
        <taxon>Eukaryota</taxon>
        <taxon>Amoebozoa</taxon>
        <taxon>Evosea</taxon>
        <taxon>Eumycetozoa</taxon>
        <taxon>Dictyostelia</taxon>
        <taxon>Dictyosteliales</taxon>
        <taxon>Dictyosteliaceae</taxon>
        <taxon>Dictyostelium</taxon>
    </lineage>
</organism>
<dbReference type="KEGG" id="ddi:DDB_G0289091"/>
<keyword evidence="3" id="KW-1185">Reference proteome</keyword>
<dbReference type="PaxDb" id="44689-DDB0188254"/>
<dbReference type="AlphaFoldDB" id="Q54I07"/>
<dbReference type="InterPro" id="IPR051251">
    <property type="entry name" value="STK_FNIP-Repeat"/>
</dbReference>
<dbReference type="VEuPathDB" id="AmoebaDB:DDB_G0289091"/>